<evidence type="ECO:0000256" key="1">
    <source>
        <dbReference type="SAM" id="MobiDB-lite"/>
    </source>
</evidence>
<comment type="caution">
    <text evidence="3">The sequence shown here is derived from an EMBL/GenBank/DDBJ whole genome shotgun (WGS) entry which is preliminary data.</text>
</comment>
<dbReference type="SUPFAM" id="SSF46689">
    <property type="entry name" value="Homeodomain-like"/>
    <property type="match status" value="1"/>
</dbReference>
<reference evidence="4" key="1">
    <citation type="journal article" date="2019" name="Int. J. Syst. Evol. Microbiol.">
        <title>The Global Catalogue of Microorganisms (GCM) 10K type strain sequencing project: providing services to taxonomists for standard genome sequencing and annotation.</title>
        <authorList>
            <consortium name="The Broad Institute Genomics Platform"/>
            <consortium name="The Broad Institute Genome Sequencing Center for Infectious Disease"/>
            <person name="Wu L."/>
            <person name="Ma J."/>
        </authorList>
    </citation>
    <scope>NUCLEOTIDE SEQUENCE [LARGE SCALE GENOMIC DNA]</scope>
    <source>
        <strain evidence="4">JCM 9651</strain>
    </source>
</reference>
<dbReference type="Pfam" id="PF13592">
    <property type="entry name" value="HTH_33"/>
    <property type="match status" value="1"/>
</dbReference>
<evidence type="ECO:0000259" key="2">
    <source>
        <dbReference type="Pfam" id="PF13592"/>
    </source>
</evidence>
<dbReference type="EMBL" id="BAAAYL010000001">
    <property type="protein sequence ID" value="GAA3368426.1"/>
    <property type="molecule type" value="Genomic_DNA"/>
</dbReference>
<dbReference type="Proteomes" id="UP001499990">
    <property type="component" value="Unassembled WGS sequence"/>
</dbReference>
<name>A0ABP6S522_9ACTN</name>
<proteinExistence type="predicted"/>
<protein>
    <recommendedName>
        <fullName evidence="2">Winged helix-turn helix domain-containing protein</fullName>
    </recommendedName>
</protein>
<feature type="region of interest" description="Disordered" evidence="1">
    <location>
        <begin position="160"/>
        <end position="179"/>
    </location>
</feature>
<feature type="domain" description="Winged helix-turn helix" evidence="2">
    <location>
        <begin position="97"/>
        <end position="154"/>
    </location>
</feature>
<feature type="compositionally biased region" description="Basic and acidic residues" evidence="1">
    <location>
        <begin position="170"/>
        <end position="179"/>
    </location>
</feature>
<dbReference type="InterPro" id="IPR025959">
    <property type="entry name" value="Winged_HTH_dom"/>
</dbReference>
<keyword evidence="4" id="KW-1185">Reference proteome</keyword>
<organism evidence="3 4">
    <name type="scientific">Streptomyces sannanensis</name>
    <dbReference type="NCBI Taxonomy" id="285536"/>
    <lineage>
        <taxon>Bacteria</taxon>
        <taxon>Bacillati</taxon>
        <taxon>Actinomycetota</taxon>
        <taxon>Actinomycetes</taxon>
        <taxon>Kitasatosporales</taxon>
        <taxon>Streptomycetaceae</taxon>
        <taxon>Streptomyces</taxon>
    </lineage>
</organism>
<accession>A0ABP6S522</accession>
<dbReference type="Pfam" id="PF13384">
    <property type="entry name" value="HTH_23"/>
    <property type="match status" value="1"/>
</dbReference>
<sequence>MRYAQGGGLTDAGRAARERVRLQAAERFERGEKNKDIAAALRVSERSVERWRKSWREQGESGVLAKGSPGRPRLGPAQMERLERELERGPLAHGWPDQRWTLARIKTLIGRLFHVSYTVEGTWLLLKRHGWSWQQPARRAIERDDDAVEMWKKEVWPQVKGKRRPGVRGSPRERTTHRERVQELEQRLDAAHGEILCLQRVIQSHSARS</sequence>
<dbReference type="InterPro" id="IPR009057">
    <property type="entry name" value="Homeodomain-like_sf"/>
</dbReference>
<evidence type="ECO:0000313" key="3">
    <source>
        <dbReference type="EMBL" id="GAA3368426.1"/>
    </source>
</evidence>
<evidence type="ECO:0000313" key="4">
    <source>
        <dbReference type="Proteomes" id="UP001499990"/>
    </source>
</evidence>
<gene>
    <name evidence="3" type="ORF">GCM10020367_06720</name>
</gene>